<dbReference type="Gene3D" id="4.10.240.10">
    <property type="entry name" value="Zn(2)-C6 fungal-type DNA-binding domain"/>
    <property type="match status" value="1"/>
</dbReference>
<keyword evidence="5" id="KW-0804">Transcription</keyword>
<keyword evidence="2" id="KW-0862">Zinc</keyword>
<proteinExistence type="predicted"/>
<feature type="domain" description="Zn(2)-C6 fungal-type" evidence="7">
    <location>
        <begin position="19"/>
        <end position="49"/>
    </location>
</feature>
<dbReference type="VEuPathDB" id="FungiDB:C5L36_0A05570"/>
<dbReference type="InterPro" id="IPR036864">
    <property type="entry name" value="Zn2-C6_fun-type_DNA-bd_sf"/>
</dbReference>
<dbReference type="STRING" id="4909.A0A2U9QY56"/>
<accession>A0A2U9QY56</accession>
<dbReference type="PROSITE" id="PS50048">
    <property type="entry name" value="ZN2_CY6_FUNGAL_2"/>
    <property type="match status" value="1"/>
</dbReference>
<keyword evidence="6" id="KW-0539">Nucleus</keyword>
<dbReference type="SUPFAM" id="SSF57701">
    <property type="entry name" value="Zn2/Cys6 DNA-binding domain"/>
    <property type="match status" value="1"/>
</dbReference>
<keyword evidence="4" id="KW-0238">DNA-binding</keyword>
<dbReference type="Pfam" id="PF00172">
    <property type="entry name" value="Zn_clus"/>
    <property type="match status" value="1"/>
</dbReference>
<evidence type="ECO:0000256" key="4">
    <source>
        <dbReference type="ARBA" id="ARBA00023125"/>
    </source>
</evidence>
<evidence type="ECO:0000256" key="5">
    <source>
        <dbReference type="ARBA" id="ARBA00023163"/>
    </source>
</evidence>
<gene>
    <name evidence="8" type="ORF">C5L36_0A05570</name>
</gene>
<evidence type="ECO:0000256" key="2">
    <source>
        <dbReference type="ARBA" id="ARBA00022833"/>
    </source>
</evidence>
<dbReference type="Proteomes" id="UP000249293">
    <property type="component" value="Chromosome 1"/>
</dbReference>
<reference evidence="8 9" key="1">
    <citation type="submission" date="2018-06" db="EMBL/GenBank/DDBJ databases">
        <title>Population genomics shows no distinction between pathogenic Candida krusei and environmental Pichia kudriavzevii: One species, four names.</title>
        <authorList>
            <person name="Douglass A.P."/>
            <person name="Offei B."/>
            <person name="Braun-Galleani S."/>
            <person name="Coughlan A.Y."/>
            <person name="Martos A."/>
            <person name="Ortiz-Merino R.A."/>
            <person name="Byrne K.P."/>
            <person name="Wolfe K.H."/>
        </authorList>
    </citation>
    <scope>NUCLEOTIDE SEQUENCE [LARGE SCALE GENOMIC DNA]</scope>
    <source>
        <strain evidence="8 9">CBS573</strain>
    </source>
</reference>
<name>A0A2U9QY56_PICKU</name>
<dbReference type="EMBL" id="CP028773">
    <property type="protein sequence ID" value="AWU73962.1"/>
    <property type="molecule type" value="Genomic_DNA"/>
</dbReference>
<dbReference type="CDD" id="cd00067">
    <property type="entry name" value="GAL4"/>
    <property type="match status" value="1"/>
</dbReference>
<evidence type="ECO:0000313" key="8">
    <source>
        <dbReference type="EMBL" id="AWU73962.1"/>
    </source>
</evidence>
<keyword evidence="3" id="KW-0805">Transcription regulation</keyword>
<protein>
    <recommendedName>
        <fullName evidence="7">Zn(2)-C6 fungal-type domain-containing protein</fullName>
    </recommendedName>
</protein>
<dbReference type="AlphaFoldDB" id="A0A2U9QY56"/>
<organism evidence="8 9">
    <name type="scientific">Pichia kudriavzevii</name>
    <name type="common">Yeast</name>
    <name type="synonym">Issatchenkia orientalis</name>
    <dbReference type="NCBI Taxonomy" id="4909"/>
    <lineage>
        <taxon>Eukaryota</taxon>
        <taxon>Fungi</taxon>
        <taxon>Dikarya</taxon>
        <taxon>Ascomycota</taxon>
        <taxon>Saccharomycotina</taxon>
        <taxon>Pichiomycetes</taxon>
        <taxon>Pichiales</taxon>
        <taxon>Pichiaceae</taxon>
        <taxon>Pichia</taxon>
    </lineage>
</organism>
<dbReference type="PANTHER" id="PTHR36206">
    <property type="entry name" value="ASPERCRYPTIN BIOSYNTHESIS CLUSTER-SPECIFIC TRANSCRIPTION REGULATOR ATNN-RELATED"/>
    <property type="match status" value="1"/>
</dbReference>
<keyword evidence="1" id="KW-0479">Metal-binding</keyword>
<dbReference type="InterPro" id="IPR052360">
    <property type="entry name" value="Transcr_Regulatory_Proteins"/>
</dbReference>
<keyword evidence="9" id="KW-1185">Reference proteome</keyword>
<evidence type="ECO:0000256" key="6">
    <source>
        <dbReference type="ARBA" id="ARBA00023242"/>
    </source>
</evidence>
<dbReference type="GO" id="GO:0000981">
    <property type="term" value="F:DNA-binding transcription factor activity, RNA polymerase II-specific"/>
    <property type="evidence" value="ECO:0007669"/>
    <property type="project" value="InterPro"/>
</dbReference>
<dbReference type="PANTHER" id="PTHR36206:SF13">
    <property type="entry name" value="TRANSCRIPTIONAL REGULATORY PROTEIN MOC3"/>
    <property type="match status" value="1"/>
</dbReference>
<dbReference type="RefSeq" id="XP_029319439.1">
    <property type="nucleotide sequence ID" value="XM_029463579.1"/>
</dbReference>
<dbReference type="OrthoDB" id="3998221at2759"/>
<evidence type="ECO:0000256" key="3">
    <source>
        <dbReference type="ARBA" id="ARBA00023015"/>
    </source>
</evidence>
<dbReference type="KEGG" id="pkz:C5L36_0A05570"/>
<evidence type="ECO:0000313" key="9">
    <source>
        <dbReference type="Proteomes" id="UP000249293"/>
    </source>
</evidence>
<dbReference type="GO" id="GO:0008270">
    <property type="term" value="F:zinc ion binding"/>
    <property type="evidence" value="ECO:0007669"/>
    <property type="project" value="InterPro"/>
</dbReference>
<evidence type="ECO:0000256" key="1">
    <source>
        <dbReference type="ARBA" id="ARBA00022723"/>
    </source>
</evidence>
<dbReference type="SMART" id="SM00066">
    <property type="entry name" value="GAL4"/>
    <property type="match status" value="1"/>
</dbReference>
<dbReference type="PROSITE" id="PS00463">
    <property type="entry name" value="ZN2_CY6_FUNGAL_1"/>
    <property type="match status" value="1"/>
</dbReference>
<dbReference type="InterPro" id="IPR001138">
    <property type="entry name" value="Zn2Cys6_DnaBD"/>
</dbReference>
<dbReference type="GeneID" id="40381672"/>
<dbReference type="GO" id="GO:0003677">
    <property type="term" value="F:DNA binding"/>
    <property type="evidence" value="ECO:0007669"/>
    <property type="project" value="UniProtKB-KW"/>
</dbReference>
<sequence length="177" mass="20629">MGKQNKARKKAFTRRSKTGCLTCRKRRIKCDETRPMCRNCVKSCRNCIYRHGTAIAGQEVAQVDYTQNNGVVTRFLPTPIRLQPKMQPAYYRSLSRTLEPLEYVVVPAFYLLQRYIPNQYDNYVSYLVRRTSHAIFLQPSNGTFSSENHLEPSSNPPLLKLHQHSSYYHSYLHPPTQ</sequence>
<evidence type="ECO:0000259" key="7">
    <source>
        <dbReference type="PROSITE" id="PS50048"/>
    </source>
</evidence>